<feature type="region of interest" description="Disordered" evidence="5">
    <location>
        <begin position="2150"/>
        <end position="2171"/>
    </location>
</feature>
<name>A0A327ZFB8_9ACTN</name>
<dbReference type="InterPro" id="IPR003644">
    <property type="entry name" value="Calx_beta"/>
</dbReference>
<dbReference type="SMART" id="SM00237">
    <property type="entry name" value="Calx_beta"/>
    <property type="match status" value="9"/>
</dbReference>
<dbReference type="SUPFAM" id="SSF141072">
    <property type="entry name" value="CalX-like"/>
    <property type="match status" value="14"/>
</dbReference>
<comment type="caution">
    <text evidence="7">The sequence shown here is derived from an EMBL/GenBank/DDBJ whole genome shotgun (WGS) entry which is preliminary data.</text>
</comment>
<keyword evidence="8" id="KW-1185">Reference proteome</keyword>
<evidence type="ECO:0000256" key="4">
    <source>
        <dbReference type="ARBA" id="ARBA00023065"/>
    </source>
</evidence>
<dbReference type="InterPro" id="IPR051171">
    <property type="entry name" value="CaCA"/>
</dbReference>
<dbReference type="RefSeq" id="WP_111649300.1">
    <property type="nucleotide sequence ID" value="NZ_JACHWI010000002.1"/>
</dbReference>
<dbReference type="PROSITE" id="PS50268">
    <property type="entry name" value="CADHERIN_2"/>
    <property type="match status" value="1"/>
</dbReference>
<evidence type="ECO:0000313" key="8">
    <source>
        <dbReference type="Proteomes" id="UP000249341"/>
    </source>
</evidence>
<dbReference type="GO" id="GO:0007156">
    <property type="term" value="P:homophilic cell adhesion via plasma membrane adhesion molecules"/>
    <property type="evidence" value="ECO:0007669"/>
    <property type="project" value="InterPro"/>
</dbReference>
<dbReference type="OrthoDB" id="3279580at2"/>
<dbReference type="GO" id="GO:0030001">
    <property type="term" value="P:metal ion transport"/>
    <property type="evidence" value="ECO:0007669"/>
    <property type="project" value="TreeGrafter"/>
</dbReference>
<dbReference type="InterPro" id="IPR002126">
    <property type="entry name" value="Cadherin-like_dom"/>
</dbReference>
<evidence type="ECO:0000256" key="3">
    <source>
        <dbReference type="ARBA" id="ARBA00022837"/>
    </source>
</evidence>
<dbReference type="EMBL" id="QLMJ01000005">
    <property type="protein sequence ID" value="RAK38175.1"/>
    <property type="molecule type" value="Genomic_DNA"/>
</dbReference>
<dbReference type="Gene3D" id="2.60.40.2030">
    <property type="match status" value="14"/>
</dbReference>
<evidence type="ECO:0000259" key="6">
    <source>
        <dbReference type="PROSITE" id="PS50268"/>
    </source>
</evidence>
<evidence type="ECO:0000256" key="5">
    <source>
        <dbReference type="SAM" id="MobiDB-lite"/>
    </source>
</evidence>
<dbReference type="Pfam" id="PF03160">
    <property type="entry name" value="Calx-beta"/>
    <property type="match status" value="13"/>
</dbReference>
<dbReference type="GO" id="GO:0016020">
    <property type="term" value="C:membrane"/>
    <property type="evidence" value="ECO:0007669"/>
    <property type="project" value="InterPro"/>
</dbReference>
<dbReference type="GO" id="GO:0005509">
    <property type="term" value="F:calcium ion binding"/>
    <property type="evidence" value="ECO:0007669"/>
    <property type="project" value="InterPro"/>
</dbReference>
<dbReference type="Proteomes" id="UP000249341">
    <property type="component" value="Unassembled WGS sequence"/>
</dbReference>
<keyword evidence="2" id="KW-0677">Repeat</keyword>
<protein>
    <submittedName>
        <fullName evidence="7">Calx-beta domain-containing protein</fullName>
    </submittedName>
</protein>
<evidence type="ECO:0000256" key="1">
    <source>
        <dbReference type="ARBA" id="ARBA00022729"/>
    </source>
</evidence>
<feature type="domain" description="Cadherin" evidence="6">
    <location>
        <begin position="1814"/>
        <end position="1936"/>
    </location>
</feature>
<keyword evidence="3" id="KW-0106">Calcium</keyword>
<keyword evidence="4" id="KW-0406">Ion transport</keyword>
<keyword evidence="4" id="KW-0813">Transport</keyword>
<sequence>MRVRPSVPFRLWAPARFRTLVSIVAASAAGLVPAVMLPARPAYAAAGEIIIEADIEDAEAGTFVFEVRRLGPTTGLGSVTLTYDTVTSPSSDLVGATPNVDFHTISGSTTFSESGRDSIKRLTVTGITDPNDEYDERFALRLFNPNGSLLTEAYGTMLDDDVPPTYTLGTPVTVGESDGTASLTATLSDFSAKEVRIPYATADGSATPADYTPVTDVLVIPPESPTGTFTVPILPDARDELSPETLTVTTGTPVNATTTANTAQVRITDDDDPPVVGIGAPPDAAEGDPLKFPVSLSAASNLPVTVSAATNGNGDATADDDYTPVAPTTITFSPGDVAKTFEVPTTGDLDPESPETVGVTLSGPSQATLDPAATSVLGNIVDNAVTVTAVGTLDESSHTQAFDVTLTAAPATAIDIGWAASAGAGSATDGKDFDADSGTLTFEPGESTKRIGVDIRADEVYEFGGETFEIALTNTDNARISGFTSPTTFTLPDDDPEPTLDAFTSTGPQAEGDSAGAVTFTATLSNPTNVPVTLNLGSTDGTATSVSTGDPGDDDFAVPATLVIAADALSGTQNVTVNGDEVFESDESAVISATVDSDATQVAQGSRSGALTLINDDDMPSVALAPVAGVEDIPSALTATVTGDAQAPLNYTAVLAGAPDGTSDPAEPTDFATGGMSLIGPLNPGDHLIDLGSVGLTTDTIDEYAETIRVSLSLGGQTPAVNYVTIADDTDDKEPIVSIGSPISVIEDDGPAEVPVTLDFDHDSNDADRTEKTIEVAYETGTGAGMTPATADGDYTAVTDGTLIFDPATDLLVKNIEVGIADDEDYELGETFDVDLTAAPLAYAFAPSSSIVTITNDDDPPGFEVTPSSAQPVAEGGTASFTVTLDAPAVAPVNFTLVTTPVAPMTGADYTTPAGTFQIGANQQSATVTVQTAVDTVDEPDEALTVRFALDGAETDATGGPIDRTVTITDDDPVPTLAFANPFTGTEGDTEELVATVTGSAQAPIGYIATVTGVGGTAAAAGMTNPVQAADLDGSGLTLTGNLTSGATTLDLGDLLLKNDTIDEYDQTVKITVTLAGQTPVETTVTIADDDDDLPPEVSADASVAVAENLGPAAVPVTLDFAQDGNDADSTEKTIVVGYATAVGTATAGADYTATANGTLSFDPATDSLTKDIEIAVTNDADYELAETFGVTLTSAPLADTISQADSTVTITNDDTAPGFTITPASPVPVAEGAAATLTVTLAADAVAPVDFTVVTTDGTTIGADYTTPAGTFRIPVNQRTATVSLQTFADLVDEPDEDLTVTIALDGAETDAIGGPVNRTISITDDDPAPTLSFAGPITGTEGDTKALVATVTGTAQSPIAFTATVTGVGGTAAAAGMTNPVQAGDIEGSGLTLTGNLAPGASMINLGGLVLRDDLIDEDAQTAEVSITLAGQSPVTTTVTITDNVDDAEPAVVGPGSLAVAETNPATLPVTLAFAGATTSTEKEVTVRYATTAGTATAADFTGATDQLLTFTPGNGTANISIPVVADTLHENNEQFALTLSGQNAAASAITTPQSTITITDDDSTVPEFTLSAESPVVEGGTATYTVELGSAAAEDIDFDVTLTGSGAAATTDGGSDPGKDDFGTVAATATVLKDATTATISIPATGDNVYEGAETATLSVEPASTEDDVADLTRTRAVTINDADPVPTVALNVANGDFYAVAEAGHFYVTATTTGVAERNMDYSISVDGYGLNGENPAEPADYQVEDATDTIPGGSASGTSWTVGHVRFLADTVDEATETITVTAHNDTSATADVSTHYKITDDVNDRPPTPSLGPVTIAEGAGPASVPVTLSYADNQALSTEQDLTLSYEVLAGSAAANDFGTPTSTNPLIITAGSPSGAIVVPITDDLRYEQNETFQVHATEVGPLGAALGTDTATVTITDNDQNYPRPSFTVGSAFASESSTGATFTVTLSGVAQDDVDFTVSMADGSATGSGTGPGGDDFDDPSGTLRIAQGSLTGSISVPLRSDTVHEGDETAQLTVALAAGEQDATGSAQQGTLGIADDDARPTIALKPGSGAEGERVSITGVVTGTGQRSLGFGTLSGTGAGDAAAGAADYQLPTSSVYVSGGTSSGSTVDLGSIALASDTVDENTESVVVSLGGQTATYRITDDPDDTPPTITISDEDTRESSASVDLTVSLGFAGSTTATERRITVPWRTVAGTAEAGSDFTTSSGTVSFAPPDTRSIVSIPLLHDNLKESDQTFTVRFGTPSPSDVKTAKAEGTVTIADDDKAKTPTLTVPFTVVNGSVRMTLSGTAGAGSAVELLGAPGLTGNTWRVISTTEADTDGAYSFRPNFTQGYRLAVRADDLVSATRIVQIAQQPVLAATSTAKGVVSLTVTGDPDKAGQAVTVQRLNSGDWDPVATGKLNADGTFTATQRSLRSGTSYSYRAVIAATASLGILAGTSPARSVRVR</sequence>
<reference evidence="7 8" key="1">
    <citation type="submission" date="2018-06" db="EMBL/GenBank/DDBJ databases">
        <title>Genomic Encyclopedia of Type Strains, Phase III (KMG-III): the genomes of soil and plant-associated and newly described type strains.</title>
        <authorList>
            <person name="Whitman W."/>
        </authorList>
    </citation>
    <scope>NUCLEOTIDE SEQUENCE [LARGE SCALE GENOMIC DNA]</scope>
    <source>
        <strain evidence="7 8">CGMCC 4.7090</strain>
    </source>
</reference>
<dbReference type="GO" id="GO:0007154">
    <property type="term" value="P:cell communication"/>
    <property type="evidence" value="ECO:0007669"/>
    <property type="project" value="InterPro"/>
</dbReference>
<organism evidence="7 8">
    <name type="scientific">Actinoplanes lutulentus</name>
    <dbReference type="NCBI Taxonomy" id="1287878"/>
    <lineage>
        <taxon>Bacteria</taxon>
        <taxon>Bacillati</taxon>
        <taxon>Actinomycetota</taxon>
        <taxon>Actinomycetes</taxon>
        <taxon>Micromonosporales</taxon>
        <taxon>Micromonosporaceae</taxon>
        <taxon>Actinoplanes</taxon>
    </lineage>
</organism>
<accession>A0A327ZFB8</accession>
<evidence type="ECO:0000256" key="2">
    <source>
        <dbReference type="ARBA" id="ARBA00022737"/>
    </source>
</evidence>
<keyword evidence="1" id="KW-0732">Signal</keyword>
<gene>
    <name evidence="7" type="ORF">B0I29_105121</name>
</gene>
<dbReference type="InterPro" id="IPR038081">
    <property type="entry name" value="CalX-like_sf"/>
</dbReference>
<proteinExistence type="predicted"/>
<evidence type="ECO:0000313" key="7">
    <source>
        <dbReference type="EMBL" id="RAK38175.1"/>
    </source>
</evidence>
<dbReference type="PANTHER" id="PTHR11878:SF65">
    <property type="entry name" value="NA_CA-EXCHANGE PROTEIN, ISOFORM G"/>
    <property type="match status" value="1"/>
</dbReference>
<dbReference type="PANTHER" id="PTHR11878">
    <property type="entry name" value="SODIUM/CALCIUM EXCHANGER"/>
    <property type="match status" value="1"/>
</dbReference>